<dbReference type="RefSeq" id="YP_008857878.1">
    <property type="nucleotide sequence ID" value="NC_022972.2"/>
</dbReference>
<evidence type="ECO:0000313" key="3">
    <source>
        <dbReference type="Proteomes" id="UP000018644"/>
    </source>
</evidence>
<gene>
    <name evidence="2" type="ORF">ArV2_gp07</name>
</gene>
<accession>V5R8Y4</accession>
<dbReference type="Proteomes" id="UP000018644">
    <property type="component" value="Segment"/>
</dbReference>
<feature type="compositionally biased region" description="Basic residues" evidence="1">
    <location>
        <begin position="21"/>
        <end position="37"/>
    </location>
</feature>
<reference evidence="2 3" key="1">
    <citation type="journal article" date="2014" name="PLoS ONE">
        <title>Isolation and Characterization of vB_ArS-ArV2 - First Arthrobacter sp. Infecting Bacteriophage with Completely Sequenced Genome.</title>
        <authorList>
            <person name="Simoliunas E."/>
            <person name="Kaliniene L."/>
            <person name="Stasilo M."/>
            <person name="Truncaite L."/>
            <person name="Zajanckauskaite A."/>
            <person name="Staniulis J."/>
            <person name="Nainys J."/>
            <person name="Kaupinis A."/>
            <person name="Valius M."/>
            <person name="Meskys R."/>
        </authorList>
    </citation>
    <scope>NUCLEOTIDE SEQUENCE [LARGE SCALE GENOMIC DNA]</scope>
</reference>
<proteinExistence type="predicted"/>
<protein>
    <recommendedName>
        <fullName evidence="4">Head-to-tail adaptor</fullName>
    </recommendedName>
</protein>
<organism evidence="2 3">
    <name type="scientific">Arthrobacter phage vB_ArS-ArV2</name>
    <dbReference type="NCBI Taxonomy" id="1414742"/>
    <lineage>
        <taxon>Viruses</taxon>
        <taxon>Duplodnaviria</taxon>
        <taxon>Heunggongvirae</taxon>
        <taxon>Uroviricota</taxon>
        <taxon>Caudoviricetes</taxon>
        <taxon>Arvduovirus</taxon>
        <taxon>Arvduovirus ArV2</taxon>
    </lineage>
</organism>
<evidence type="ECO:0000256" key="1">
    <source>
        <dbReference type="SAM" id="MobiDB-lite"/>
    </source>
</evidence>
<evidence type="ECO:0008006" key="4">
    <source>
        <dbReference type="Google" id="ProtNLM"/>
    </source>
</evidence>
<keyword evidence="3" id="KW-1185">Reference proteome</keyword>
<feature type="region of interest" description="Disordered" evidence="1">
    <location>
        <begin position="1"/>
        <end position="51"/>
    </location>
</feature>
<evidence type="ECO:0000313" key="2">
    <source>
        <dbReference type="EMBL" id="AHB31618.1"/>
    </source>
</evidence>
<dbReference type="EMBL" id="KF692088">
    <property type="protein sequence ID" value="AHB31618.1"/>
    <property type="molecule type" value="Genomic_DNA"/>
</dbReference>
<name>V5R8Y4_9CAUD</name>
<dbReference type="KEGG" id="vg:17776868"/>
<dbReference type="OrthoDB" id="14615at10239"/>
<dbReference type="GeneID" id="17776868"/>
<sequence length="193" mass="21341">MTSRNATSPVAGMRSTAHRSLLLRRHRRSLRTNRKRTTLTTRTNRPAAGKLAAANREREAMSWVAPNDVIDSWVGSNAPTDTGRLQIWIDRAERLVRRRVPDLQARIDLEADAEPSSTDLLDTAKDVVIAMVTEVFKNPDGKRSFQSTTGPFTDNVTFGGDNPGKLVLLSEQEDQLSGARKGEAFTVDLIGGW</sequence>